<gene>
    <name evidence="3" type="ORF">WN944_003484</name>
</gene>
<dbReference type="EMBL" id="JBCGBO010000006">
    <property type="protein sequence ID" value="KAK9192791.1"/>
    <property type="molecule type" value="Genomic_DNA"/>
</dbReference>
<dbReference type="Pfam" id="PF03732">
    <property type="entry name" value="Retrotrans_gag"/>
    <property type="match status" value="1"/>
</dbReference>
<accession>A0AAP0LZJ7</accession>
<dbReference type="AlphaFoldDB" id="A0AAP0LZJ7"/>
<organism evidence="3 4">
    <name type="scientific">Citrus x changshan-huyou</name>
    <dbReference type="NCBI Taxonomy" id="2935761"/>
    <lineage>
        <taxon>Eukaryota</taxon>
        <taxon>Viridiplantae</taxon>
        <taxon>Streptophyta</taxon>
        <taxon>Embryophyta</taxon>
        <taxon>Tracheophyta</taxon>
        <taxon>Spermatophyta</taxon>
        <taxon>Magnoliopsida</taxon>
        <taxon>eudicotyledons</taxon>
        <taxon>Gunneridae</taxon>
        <taxon>Pentapetalae</taxon>
        <taxon>rosids</taxon>
        <taxon>malvids</taxon>
        <taxon>Sapindales</taxon>
        <taxon>Rutaceae</taxon>
        <taxon>Aurantioideae</taxon>
        <taxon>Citrus</taxon>
    </lineage>
</organism>
<feature type="region of interest" description="Disordered" evidence="1">
    <location>
        <begin position="53"/>
        <end position="78"/>
    </location>
</feature>
<comment type="caution">
    <text evidence="3">The sequence shown here is derived from an EMBL/GenBank/DDBJ whole genome shotgun (WGS) entry which is preliminary data.</text>
</comment>
<feature type="domain" description="Retrotransposon gag" evidence="2">
    <location>
        <begin position="126"/>
        <end position="215"/>
    </location>
</feature>
<protein>
    <recommendedName>
        <fullName evidence="2">Retrotransposon gag domain-containing protein</fullName>
    </recommendedName>
</protein>
<evidence type="ECO:0000313" key="3">
    <source>
        <dbReference type="EMBL" id="KAK9192791.1"/>
    </source>
</evidence>
<evidence type="ECO:0000259" key="2">
    <source>
        <dbReference type="Pfam" id="PF03732"/>
    </source>
</evidence>
<name>A0AAP0LZJ7_9ROSI</name>
<dbReference type="Proteomes" id="UP001428341">
    <property type="component" value="Unassembled WGS sequence"/>
</dbReference>
<dbReference type="InterPro" id="IPR005162">
    <property type="entry name" value="Retrotrans_gag_dom"/>
</dbReference>
<sequence length="330" mass="38307">MEDRVKKIEDTLASLSLGQQELSTQQLEFAPQMQILTQLSEKMERISQKVSSKNPEIGETFGNRYQDQKSYATPPRARGSSNTFIPKTMKLDFPKYDGTNDLIPWLCKAERYFALHEILESNKVFLAFFYLDGDAKLWYQMLKQKLLYVLWEDFRHKIVARFGPNQFEDQFSELIKLRQHRSVLEYQGKFERQLAMVGVLQQDRKVSCFLIGLNDNIRTNVQAHRPITLTMAIGQKVGFKNNNPPSAPTVRKITPAELSERRKRGLCFHCNDKYIPGHKCANLFHIEACWEDHDEDGDIQMEIEDICENATLKISLHAMARDQAPETMRV</sequence>
<evidence type="ECO:0000313" key="4">
    <source>
        <dbReference type="Proteomes" id="UP001428341"/>
    </source>
</evidence>
<proteinExistence type="predicted"/>
<keyword evidence="4" id="KW-1185">Reference proteome</keyword>
<evidence type="ECO:0000256" key="1">
    <source>
        <dbReference type="SAM" id="MobiDB-lite"/>
    </source>
</evidence>
<reference evidence="3 4" key="1">
    <citation type="submission" date="2024-05" db="EMBL/GenBank/DDBJ databases">
        <title>Haplotype-resolved chromosome-level genome assembly of Huyou (Citrus changshanensis).</title>
        <authorList>
            <person name="Miao C."/>
            <person name="Chen W."/>
            <person name="Wu Y."/>
            <person name="Wang L."/>
            <person name="Zhao S."/>
            <person name="Grierson D."/>
            <person name="Xu C."/>
            <person name="Chen K."/>
        </authorList>
    </citation>
    <scope>NUCLEOTIDE SEQUENCE [LARGE SCALE GENOMIC DNA]</scope>
    <source>
        <strain evidence="3">01-14</strain>
        <tissue evidence="3">Leaf</tissue>
    </source>
</reference>